<gene>
    <name evidence="9" type="ORF">Cgig2_010451</name>
</gene>
<keyword evidence="3" id="KW-0648">Protein biosynthesis</keyword>
<dbReference type="Pfam" id="PF01873">
    <property type="entry name" value="eIF-5_eIF-2B"/>
    <property type="match status" value="1"/>
</dbReference>
<comment type="subunit">
    <text evidence="5">Eukaryotic translation initiation factor 2 eIF2 is a heterotrimeric complex composed of an alpha, a beta and a gamma subunit.</text>
</comment>
<dbReference type="SUPFAM" id="SSF100966">
    <property type="entry name" value="Translation initiation factor 2 beta, aIF2beta, N-terminal domain"/>
    <property type="match status" value="1"/>
</dbReference>
<dbReference type="SMART" id="SM00653">
    <property type="entry name" value="eIF2B_5"/>
    <property type="match status" value="1"/>
</dbReference>
<dbReference type="GO" id="GO:0003729">
    <property type="term" value="F:mRNA binding"/>
    <property type="evidence" value="ECO:0007669"/>
    <property type="project" value="TreeGrafter"/>
</dbReference>
<dbReference type="InterPro" id="IPR045196">
    <property type="entry name" value="IF2/IF5"/>
</dbReference>
<evidence type="ECO:0000256" key="6">
    <source>
        <dbReference type="ARBA" id="ARBA00073542"/>
    </source>
</evidence>
<feature type="domain" description="Translation initiation factor IF2/IF5" evidence="8">
    <location>
        <begin position="93"/>
        <end position="199"/>
    </location>
</feature>
<dbReference type="Gene3D" id="3.30.30.170">
    <property type="match status" value="1"/>
</dbReference>
<evidence type="ECO:0000256" key="2">
    <source>
        <dbReference type="ARBA" id="ARBA00022540"/>
    </source>
</evidence>
<dbReference type="OrthoDB" id="10255414at2759"/>
<dbReference type="Proteomes" id="UP001153076">
    <property type="component" value="Unassembled WGS sequence"/>
</dbReference>
<comment type="similarity">
    <text evidence="1">Belongs to the eIF-2-beta/eIF-5 family.</text>
</comment>
<dbReference type="FunFam" id="3.30.30.170:FF:000001">
    <property type="entry name" value="Eukaryotic translation initiation factor 2 subunit"/>
    <property type="match status" value="1"/>
</dbReference>
<organism evidence="9 10">
    <name type="scientific">Carnegiea gigantea</name>
    <dbReference type="NCBI Taxonomy" id="171969"/>
    <lineage>
        <taxon>Eukaryota</taxon>
        <taxon>Viridiplantae</taxon>
        <taxon>Streptophyta</taxon>
        <taxon>Embryophyta</taxon>
        <taxon>Tracheophyta</taxon>
        <taxon>Spermatophyta</taxon>
        <taxon>Magnoliopsida</taxon>
        <taxon>eudicotyledons</taxon>
        <taxon>Gunneridae</taxon>
        <taxon>Pentapetalae</taxon>
        <taxon>Caryophyllales</taxon>
        <taxon>Cactineae</taxon>
        <taxon>Cactaceae</taxon>
        <taxon>Cactoideae</taxon>
        <taxon>Echinocereeae</taxon>
        <taxon>Carnegiea</taxon>
    </lineage>
</organism>
<dbReference type="GO" id="GO:0031369">
    <property type="term" value="F:translation initiation factor binding"/>
    <property type="evidence" value="ECO:0007669"/>
    <property type="project" value="TreeGrafter"/>
</dbReference>
<dbReference type="InterPro" id="IPR016189">
    <property type="entry name" value="Transl_init_fac_IF2/IF5_N"/>
</dbReference>
<feature type="region of interest" description="Disordered" evidence="7">
    <location>
        <begin position="1"/>
        <end position="29"/>
    </location>
</feature>
<keyword evidence="10" id="KW-1185">Reference proteome</keyword>
<evidence type="ECO:0000256" key="5">
    <source>
        <dbReference type="ARBA" id="ARBA00063900"/>
    </source>
</evidence>
<name>A0A9Q1K0J1_9CARY</name>
<accession>A0A9Q1K0J1</accession>
<proteinExistence type="inferred from homology"/>
<keyword evidence="2" id="KW-0396">Initiation factor</keyword>
<dbReference type="GO" id="GO:0001731">
    <property type="term" value="P:formation of translation preinitiation complex"/>
    <property type="evidence" value="ECO:0007669"/>
    <property type="project" value="TreeGrafter"/>
</dbReference>
<evidence type="ECO:0000256" key="3">
    <source>
        <dbReference type="ARBA" id="ARBA00022917"/>
    </source>
</evidence>
<evidence type="ECO:0000313" key="10">
    <source>
        <dbReference type="Proteomes" id="UP001153076"/>
    </source>
</evidence>
<comment type="function">
    <text evidence="4">Component of the eIF2 complex that functions in the early steps of protein synthesis by forming a ternary complex with GTP and initiator tRNA. This complex binds to a 40S ribosomal subunit, followed by mRNA binding to form a 43S pre-initiation complex (43S PIC). Junction of the 60S ribosomal subunit to form the 80S initiation complex is preceded by hydrolysis of the GTP bound to eIF2 and release of an eIF2-GDP binary complex. In order for eIF2 to recycle and catalyze another round of initiation, the GDP bound to eIF2 must exchange with GTP by way of a reaction catalyzed by eIF2B.</text>
</comment>
<dbReference type="EMBL" id="JAKOGI010000489">
    <property type="protein sequence ID" value="KAJ8434241.1"/>
    <property type="molecule type" value="Genomic_DNA"/>
</dbReference>
<dbReference type="InterPro" id="IPR002735">
    <property type="entry name" value="Transl_init_fac_IF2/IF5_dom"/>
</dbReference>
<evidence type="ECO:0000259" key="8">
    <source>
        <dbReference type="SMART" id="SM00653"/>
    </source>
</evidence>
<comment type="caution">
    <text evidence="9">The sequence shown here is derived from an EMBL/GenBank/DDBJ whole genome shotgun (WGS) entry which is preliminary data.</text>
</comment>
<dbReference type="PANTHER" id="PTHR23001">
    <property type="entry name" value="EUKARYOTIC TRANSLATION INITIATION FACTOR"/>
    <property type="match status" value="1"/>
</dbReference>
<reference evidence="9" key="1">
    <citation type="submission" date="2022-04" db="EMBL/GenBank/DDBJ databases">
        <title>Carnegiea gigantea Genome sequencing and assembly v2.</title>
        <authorList>
            <person name="Copetti D."/>
            <person name="Sanderson M.J."/>
            <person name="Burquez A."/>
            <person name="Wojciechowski M.F."/>
        </authorList>
    </citation>
    <scope>NUCLEOTIDE SEQUENCE</scope>
    <source>
        <strain evidence="9">SGP5-SGP5p</strain>
        <tissue evidence="9">Aerial part</tissue>
    </source>
</reference>
<evidence type="ECO:0000256" key="7">
    <source>
        <dbReference type="SAM" id="MobiDB-lite"/>
    </source>
</evidence>
<dbReference type="PANTHER" id="PTHR23001:SF3">
    <property type="entry name" value="EUKARYOTIC TRANSLATION INITIATION FACTOR 2 SUBUNIT 2"/>
    <property type="match status" value="1"/>
</dbReference>
<dbReference type="AlphaFoldDB" id="A0A9Q1K0J1"/>
<dbReference type="GO" id="GO:0003743">
    <property type="term" value="F:translation initiation factor activity"/>
    <property type="evidence" value="ECO:0007669"/>
    <property type="project" value="UniProtKB-KW"/>
</dbReference>
<dbReference type="GO" id="GO:0005850">
    <property type="term" value="C:eukaryotic translation initiation factor 2 complex"/>
    <property type="evidence" value="ECO:0007669"/>
    <property type="project" value="TreeGrafter"/>
</dbReference>
<evidence type="ECO:0000313" key="9">
    <source>
        <dbReference type="EMBL" id="KAJ8434241.1"/>
    </source>
</evidence>
<evidence type="ECO:0000256" key="1">
    <source>
        <dbReference type="ARBA" id="ARBA00010397"/>
    </source>
</evidence>
<protein>
    <recommendedName>
        <fullName evidence="6">Eukaryotic translation initiation factor 2 subunit beta</fullName>
    </recommendedName>
</protein>
<sequence>MGDMPDIAPFNPTKKKKKKKNATAGPMNDYLHSVVKRADGLSYRGDEDEGEGGLVQQFGYSWEESERDYKYEELLQRLFSSLRENNPERSGDKRRTVLRPPQVVLEGSTQTVLVNLMDLCKTMHRQPEHIMTFMLTQLQTSGSLDRQNRLVVRGRFAPADFEGSLQRYINEYVLCNYCRSPDTLLSKENRVVFLQCEMVSPFLSPAGRPTYNNLSHFNLQSKIKFLFVALKDRSLPSKLVILLVAQEGWNVTYDDHLEMSKVFEAQNAEAITANPGIEALHLVKNADT</sequence>
<evidence type="ECO:0000256" key="4">
    <source>
        <dbReference type="ARBA" id="ARBA00054872"/>
    </source>
</evidence>
<dbReference type="SUPFAM" id="SSF75689">
    <property type="entry name" value="Zinc-binding domain of translation initiation factor 2 beta"/>
    <property type="match status" value="1"/>
</dbReference>
<dbReference type="InterPro" id="IPR016190">
    <property type="entry name" value="Transl_init_fac_IF2/IF5_Zn-bd"/>
</dbReference>